<dbReference type="Pfam" id="PF18759">
    <property type="entry name" value="Plavaka"/>
    <property type="match status" value="1"/>
</dbReference>
<gene>
    <name evidence="2" type="ORF">F5891DRAFT_986420</name>
</gene>
<dbReference type="EMBL" id="JABBWK010000117">
    <property type="protein sequence ID" value="KAG1891926.1"/>
    <property type="molecule type" value="Genomic_DNA"/>
</dbReference>
<protein>
    <recommendedName>
        <fullName evidence="1">DUF6830 domain-containing protein</fullName>
    </recommendedName>
</protein>
<dbReference type="AlphaFoldDB" id="A0AAD4HE42"/>
<dbReference type="InterPro" id="IPR041078">
    <property type="entry name" value="Plavaka"/>
</dbReference>
<evidence type="ECO:0000259" key="1">
    <source>
        <dbReference type="Pfam" id="PF20722"/>
    </source>
</evidence>
<dbReference type="InterPro" id="IPR049233">
    <property type="entry name" value="DUF6830"/>
</dbReference>
<dbReference type="Pfam" id="PF20722">
    <property type="entry name" value="DUF6830"/>
    <property type="match status" value="1"/>
</dbReference>
<organism evidence="2 3">
    <name type="scientific">Suillus fuscotomentosus</name>
    <dbReference type="NCBI Taxonomy" id="1912939"/>
    <lineage>
        <taxon>Eukaryota</taxon>
        <taxon>Fungi</taxon>
        <taxon>Dikarya</taxon>
        <taxon>Basidiomycota</taxon>
        <taxon>Agaricomycotina</taxon>
        <taxon>Agaricomycetes</taxon>
        <taxon>Agaricomycetidae</taxon>
        <taxon>Boletales</taxon>
        <taxon>Suillineae</taxon>
        <taxon>Suillaceae</taxon>
        <taxon>Suillus</taxon>
    </lineage>
</organism>
<evidence type="ECO:0000313" key="3">
    <source>
        <dbReference type="Proteomes" id="UP001195769"/>
    </source>
</evidence>
<feature type="domain" description="DUF6830" evidence="1">
    <location>
        <begin position="595"/>
        <end position="645"/>
    </location>
</feature>
<evidence type="ECO:0000313" key="2">
    <source>
        <dbReference type="EMBL" id="KAG1891926.1"/>
    </source>
</evidence>
<keyword evidence="3" id="KW-1185">Reference proteome</keyword>
<name>A0AAD4HE42_9AGAM</name>
<dbReference type="Proteomes" id="UP001195769">
    <property type="component" value="Unassembled WGS sequence"/>
</dbReference>
<sequence length="669" mass="76159">MLGLDIPQFNTEDEMMNVDFGGAHFQDEGELSEVEMYEGAGTCYAWDDVTFLDLFDADEYAERRKENLFYPFASREEWEVADFLLCSPLSMAAINQFLGLPMILRLKLSFRNTKELQSRAEMLLKGPSWKCQTIPSLNPTKKLQDQLPRGATVLGTVLSSDKTNITNMTGARLAHSLLLGLANIRMSTHIKLSSRAFLLTALLPIPEYLYPKQRMRGMLEDRLMHECLSIVLKPLMIAAEIGIMMSDPVGNVRHCFTPLAAYIVDTTEACMLACVRGKTSPFTLASYLEFGDDFRHPKHTRSITLEQLDSITVDPDDLEAYFQACKEYRLNSVHSPFWKDWPLADPSVFLTPEPLHHWHKEFYDHNLQWCLIVVGAQELDFCISILQPTVGYRHFHGGISKLKQVTGRVHRDIQCYIIGLIAGAAPHRFVVAICALMDVRYMAQSPLPDENLLARIDRSLLIFHENKDIILSLGARMGTKKPIDNWFIPKLELMQSITASSRKVGALIQWSADTTEHAHISEIKDPAWHINNNDYDPQICHHLDRQEKLRCFVIATALKSSCAHSNSEDDEDCDEVMDPRTALLEELNHMCITTNYFSKARQLVATRRDNIPHPPRTFIAASTAIHLNFSPTCTGLKIDEIYARFFPTSCNVTQGMEKQVMDWEFQEDH</sequence>
<comment type="caution">
    <text evidence="2">The sequence shown here is derived from an EMBL/GenBank/DDBJ whole genome shotgun (WGS) entry which is preliminary data.</text>
</comment>
<accession>A0AAD4HE42</accession>
<reference evidence="2" key="1">
    <citation type="journal article" date="2020" name="New Phytol.">
        <title>Comparative genomics reveals dynamic genome evolution in host specialist ectomycorrhizal fungi.</title>
        <authorList>
            <person name="Lofgren L.A."/>
            <person name="Nguyen N.H."/>
            <person name="Vilgalys R."/>
            <person name="Ruytinx J."/>
            <person name="Liao H.L."/>
            <person name="Branco S."/>
            <person name="Kuo A."/>
            <person name="LaButti K."/>
            <person name="Lipzen A."/>
            <person name="Andreopoulos W."/>
            <person name="Pangilinan J."/>
            <person name="Riley R."/>
            <person name="Hundley H."/>
            <person name="Na H."/>
            <person name="Barry K."/>
            <person name="Grigoriev I.V."/>
            <person name="Stajich J.E."/>
            <person name="Kennedy P.G."/>
        </authorList>
    </citation>
    <scope>NUCLEOTIDE SEQUENCE</scope>
    <source>
        <strain evidence="2">FC203</strain>
    </source>
</reference>
<dbReference type="RefSeq" id="XP_041218402.1">
    <property type="nucleotide sequence ID" value="XM_041377763.1"/>
</dbReference>
<dbReference type="GeneID" id="64672061"/>
<proteinExistence type="predicted"/>